<evidence type="ECO:0000313" key="3">
    <source>
        <dbReference type="Proteomes" id="UP001234178"/>
    </source>
</evidence>
<dbReference type="EMBL" id="JAOYFB010000038">
    <property type="protein sequence ID" value="KAK4027200.1"/>
    <property type="molecule type" value="Genomic_DNA"/>
</dbReference>
<dbReference type="Proteomes" id="UP001234178">
    <property type="component" value="Unassembled WGS sequence"/>
</dbReference>
<feature type="region of interest" description="Disordered" evidence="1">
    <location>
        <begin position="183"/>
        <end position="238"/>
    </location>
</feature>
<evidence type="ECO:0000313" key="2">
    <source>
        <dbReference type="EMBL" id="KAK4027200.1"/>
    </source>
</evidence>
<comment type="caution">
    <text evidence="2">The sequence shown here is derived from an EMBL/GenBank/DDBJ whole genome shotgun (WGS) entry which is preliminary data.</text>
</comment>
<organism evidence="2 3">
    <name type="scientific">Daphnia magna</name>
    <dbReference type="NCBI Taxonomy" id="35525"/>
    <lineage>
        <taxon>Eukaryota</taxon>
        <taxon>Metazoa</taxon>
        <taxon>Ecdysozoa</taxon>
        <taxon>Arthropoda</taxon>
        <taxon>Crustacea</taxon>
        <taxon>Branchiopoda</taxon>
        <taxon>Diplostraca</taxon>
        <taxon>Cladocera</taxon>
        <taxon>Anomopoda</taxon>
        <taxon>Daphniidae</taxon>
        <taxon>Daphnia</taxon>
    </lineage>
</organism>
<name>A0ABR0AQ61_9CRUS</name>
<sequence length="238" mass="26502">MISSINTRFQDCFEDQKLILAAILHPRFKNKWILKEDREKKTQLLMNTFKSHKQDPVCGTQVSDNTKRGATEDAITATVVAVLFLNYRALPWCVEKEYPIGDHDLLLPEEAKSENYSSESDSDDDVDDYRDLLEEWAGGDDPSFEFPDTLSTNERRQLHILCDELGMYYSSNGGQCLRRILQHPTADPTPEPEADPTPASTAAPSYASSVAPAVASTSASRPTSASATEDTTPAPFYF</sequence>
<evidence type="ECO:0000256" key="1">
    <source>
        <dbReference type="SAM" id="MobiDB-lite"/>
    </source>
</evidence>
<accession>A0ABR0AQ61</accession>
<gene>
    <name evidence="2" type="ORF">OUZ56_016212</name>
</gene>
<keyword evidence="3" id="KW-1185">Reference proteome</keyword>
<protein>
    <recommendedName>
        <fullName evidence="4">R3H domain-containing protein</fullName>
    </recommendedName>
</protein>
<dbReference type="InterPro" id="IPR036867">
    <property type="entry name" value="R3H_dom_sf"/>
</dbReference>
<reference evidence="2 3" key="1">
    <citation type="journal article" date="2023" name="Nucleic Acids Res.">
        <title>The hologenome of Daphnia magna reveals possible DNA methylation and microbiome-mediated evolution of the host genome.</title>
        <authorList>
            <person name="Chaturvedi A."/>
            <person name="Li X."/>
            <person name="Dhandapani V."/>
            <person name="Marshall H."/>
            <person name="Kissane S."/>
            <person name="Cuenca-Cambronero M."/>
            <person name="Asole G."/>
            <person name="Calvet F."/>
            <person name="Ruiz-Romero M."/>
            <person name="Marangio P."/>
            <person name="Guigo R."/>
            <person name="Rago D."/>
            <person name="Mirbahai L."/>
            <person name="Eastwood N."/>
            <person name="Colbourne J.K."/>
            <person name="Zhou J."/>
            <person name="Mallon E."/>
            <person name="Orsini L."/>
        </authorList>
    </citation>
    <scope>NUCLEOTIDE SEQUENCE [LARGE SCALE GENOMIC DNA]</scope>
    <source>
        <strain evidence="2">LRV0_1</strain>
    </source>
</reference>
<evidence type="ECO:0008006" key="4">
    <source>
        <dbReference type="Google" id="ProtNLM"/>
    </source>
</evidence>
<dbReference type="Gene3D" id="3.30.1370.50">
    <property type="entry name" value="R3H-like domain"/>
    <property type="match status" value="1"/>
</dbReference>
<feature type="compositionally biased region" description="Low complexity" evidence="1">
    <location>
        <begin position="196"/>
        <end position="228"/>
    </location>
</feature>
<proteinExistence type="predicted"/>